<dbReference type="EMBL" id="CACRXK020014118">
    <property type="protein sequence ID" value="CAB4026286.1"/>
    <property type="molecule type" value="Genomic_DNA"/>
</dbReference>
<dbReference type="Proteomes" id="UP001152795">
    <property type="component" value="Unassembled WGS sequence"/>
</dbReference>
<reference evidence="1" key="1">
    <citation type="submission" date="2020-04" db="EMBL/GenBank/DDBJ databases">
        <authorList>
            <person name="Alioto T."/>
            <person name="Alioto T."/>
            <person name="Gomez Garrido J."/>
        </authorList>
    </citation>
    <scope>NUCLEOTIDE SEQUENCE</scope>
    <source>
        <strain evidence="1">A484AB</strain>
    </source>
</reference>
<evidence type="ECO:0000313" key="2">
    <source>
        <dbReference type="Proteomes" id="UP001152795"/>
    </source>
</evidence>
<sequence>MAVDLRANFKASGERFYWDSTLVKLKEFVSKELKLSGRWASPGGDVKLFTADTVSLKWHGKTIKTITLAGNSTETDELSKILTSICETVKVQSKIKAAIQRDVKTTSIMTTTPKQAWMPPQSGGFKRKFVEINEKTELKSRKKETLCSSRQGLLQKTNFVNIGVIVSVVSAAKATPYHDKKFLIVIKTFIKLTVEVTNNVQ</sequence>
<dbReference type="AlphaFoldDB" id="A0A7D9JBV1"/>
<name>A0A7D9JBV1_PARCT</name>
<accession>A0A7D9JBV1</accession>
<proteinExistence type="predicted"/>
<evidence type="ECO:0000313" key="1">
    <source>
        <dbReference type="EMBL" id="CAB4026286.1"/>
    </source>
</evidence>
<comment type="caution">
    <text evidence="1">The sequence shown here is derived from an EMBL/GenBank/DDBJ whole genome shotgun (WGS) entry which is preliminary data.</text>
</comment>
<keyword evidence="2" id="KW-1185">Reference proteome</keyword>
<protein>
    <submittedName>
        <fullName evidence="1">Uncharacterized protein</fullName>
    </submittedName>
</protein>
<gene>
    <name evidence="1" type="ORF">PACLA_8A007853</name>
</gene>
<organism evidence="1 2">
    <name type="scientific">Paramuricea clavata</name>
    <name type="common">Red gorgonian</name>
    <name type="synonym">Violescent sea-whip</name>
    <dbReference type="NCBI Taxonomy" id="317549"/>
    <lineage>
        <taxon>Eukaryota</taxon>
        <taxon>Metazoa</taxon>
        <taxon>Cnidaria</taxon>
        <taxon>Anthozoa</taxon>
        <taxon>Octocorallia</taxon>
        <taxon>Malacalcyonacea</taxon>
        <taxon>Plexauridae</taxon>
        <taxon>Paramuricea</taxon>
    </lineage>
</organism>